<feature type="region of interest" description="Disordered" evidence="1">
    <location>
        <begin position="300"/>
        <end position="322"/>
    </location>
</feature>
<feature type="transmembrane region" description="Helical" evidence="2">
    <location>
        <begin position="227"/>
        <end position="251"/>
    </location>
</feature>
<dbReference type="EMBL" id="LN868506">
    <property type="protein sequence ID" value="CRX78933.1"/>
    <property type="molecule type" value="Genomic_DNA"/>
</dbReference>
<gene>
    <name evidence="3" type="ORF">ls5930a1_00005</name>
</gene>
<organism evidence="3">
    <name type="scientific">Leucosporidium scottii</name>
    <dbReference type="NCBI Taxonomy" id="5278"/>
    <lineage>
        <taxon>Eukaryota</taxon>
        <taxon>Fungi</taxon>
        <taxon>Dikarya</taxon>
        <taxon>Basidiomycota</taxon>
        <taxon>Pucciniomycotina</taxon>
        <taxon>Microbotryomycetes</taxon>
        <taxon>Leucosporidiales</taxon>
        <taxon>Leucosporidium</taxon>
    </lineage>
</organism>
<sequence>MYSEIWATFSAAYIRRFGAHFEPSRTKTVVATVLPFILPVVAITPPAVFFTLGAQNFNSAIRDFGALRETLTVYQEAWTPALGLDVINLTTIVPSVASMAQKTIDYGIWCRRGFLYSATILLLYILGAFLEISHLRKNASKLRRQAALSPTMRRNAPMTPAMDRKVAENLDEEWFAGVRRQASLLEWAARNRTWTAGLISLMLLESSALALWYGLAPLSIRASSVQFQTIILVACYMNGILSTLVSLLILFRSLDGSNPAARRLQSLLPWLPLPPAVGLRGQETTLAQTQKTVELRSTVYNTEKTKETESSGGLQLPQSPTQLWGSPLMVQLEMEEKEVTYSSSSSSGEQK</sequence>
<keyword evidence="2" id="KW-0812">Transmembrane</keyword>
<proteinExistence type="predicted"/>
<name>A0A0H5FU14_9BASI</name>
<feature type="compositionally biased region" description="Polar residues" evidence="1">
    <location>
        <begin position="310"/>
        <end position="322"/>
    </location>
</feature>
<reference evidence="3" key="1">
    <citation type="submission" date="2015-06" db="EMBL/GenBank/DDBJ databases">
        <title>Genetic Architecture Underlying Mating-Type Determination in the Yeast Leucosporidium scottii and the Evolution of Mating Systems in Basidiomycetes.</title>
        <authorList>
            <person name="Maia T.M."/>
            <person name="Lopes S."/>
            <person name="Almeida J.M.G.C.F."/>
            <person name="Rosa L.H."/>
            <person name="Sampaio J.P."/>
            <person name="Goncalves P."/>
            <person name="Coelho M.A."/>
        </authorList>
    </citation>
    <scope>NUCLEOTIDE SEQUENCE</scope>
</reference>
<protein>
    <recommendedName>
        <fullName evidence="4">Proteophosphoglycan ppg4</fullName>
    </recommendedName>
</protein>
<dbReference type="AlphaFoldDB" id="A0A0H5FU14"/>
<feature type="transmembrane region" description="Helical" evidence="2">
    <location>
        <begin position="114"/>
        <end position="135"/>
    </location>
</feature>
<evidence type="ECO:0000313" key="3">
    <source>
        <dbReference type="EMBL" id="CRX78933.1"/>
    </source>
</evidence>
<accession>A0A0H5FU14</accession>
<evidence type="ECO:0000256" key="1">
    <source>
        <dbReference type="SAM" id="MobiDB-lite"/>
    </source>
</evidence>
<evidence type="ECO:0008006" key="4">
    <source>
        <dbReference type="Google" id="ProtNLM"/>
    </source>
</evidence>
<keyword evidence="2" id="KW-1133">Transmembrane helix</keyword>
<keyword evidence="2" id="KW-0472">Membrane</keyword>
<feature type="transmembrane region" description="Helical" evidence="2">
    <location>
        <begin position="194"/>
        <end position="215"/>
    </location>
</feature>
<evidence type="ECO:0000256" key="2">
    <source>
        <dbReference type="SAM" id="Phobius"/>
    </source>
</evidence>
<feature type="transmembrane region" description="Helical" evidence="2">
    <location>
        <begin position="29"/>
        <end position="52"/>
    </location>
</feature>